<dbReference type="PANTHER" id="PTHR42852:SF6">
    <property type="entry name" value="THIOL:DISULFIDE INTERCHANGE PROTEIN DSBE"/>
    <property type="match status" value="1"/>
</dbReference>
<dbReference type="InterPro" id="IPR012336">
    <property type="entry name" value="Thioredoxin-like_fold"/>
</dbReference>
<feature type="domain" description="Thioredoxin" evidence="5">
    <location>
        <begin position="357"/>
        <end position="507"/>
    </location>
</feature>
<keyword evidence="3" id="KW-1015">Disulfide bond</keyword>
<dbReference type="PROSITE" id="PS51352">
    <property type="entry name" value="THIOREDOXIN_2"/>
    <property type="match status" value="1"/>
</dbReference>
<comment type="subcellular location">
    <subcellularLocation>
        <location evidence="1">Cell envelope</location>
    </subcellularLocation>
</comment>
<evidence type="ECO:0000256" key="2">
    <source>
        <dbReference type="ARBA" id="ARBA00022748"/>
    </source>
</evidence>
<dbReference type="Gene3D" id="3.40.30.10">
    <property type="entry name" value="Glutaredoxin"/>
    <property type="match status" value="1"/>
</dbReference>
<keyword evidence="4" id="KW-0676">Redox-active center</keyword>
<sequence>MKNPIPLIIKLFIILFLVSCKKASTSTTNLVLENKDSTQHLETIITGKSDDPQAFKYLNFLYLDVPKKKLKSKNFKVLNHPDSIFFKTEDLLESQYIEILAFGMKKVYELPIFISPGDSINIIIKNGELSVAGTNKNHYKLYKDISLNEYPIFRNDLLQYKNKCWEVFQKRDSLFEYFILKNPEVSEDFIEKTRTRILFEYYSRILHLTIDKSGRVKELDASHFEQVSKGYGIETSLKFSESYFGNLSFQLLNNPKVLKNKNYLGILRSYVHLNQNLTDSYSPSQFLIEKEIFLNKFSNKAQEGGLANTILKYIEVSPFRNSSNIKEAIKEFKVLFPNSNYLIKIDEAAKNIELLNKLPPKEVLDEKLITIKGDTITFSDMLIQTGEKIRVIDFWASWCGPCIYDIKKGGKNKGLFAENYFLDWVYISIDTDLEKWKQKTLELKKFGTLNNQYLLLDTINSELKKKFEINSIPRYIIFNKNGYLVNDKAPKPTEYNSFIGALNDINNN</sequence>
<gene>
    <name evidence="6" type="ORF">SAMN05444353_1757</name>
</gene>
<dbReference type="SUPFAM" id="SSF52833">
    <property type="entry name" value="Thioredoxin-like"/>
    <property type="match status" value="1"/>
</dbReference>
<keyword evidence="7" id="KW-1185">Reference proteome</keyword>
<evidence type="ECO:0000256" key="4">
    <source>
        <dbReference type="ARBA" id="ARBA00023284"/>
    </source>
</evidence>
<evidence type="ECO:0000259" key="5">
    <source>
        <dbReference type="PROSITE" id="PS51352"/>
    </source>
</evidence>
<organism evidence="6 7">
    <name type="scientific">Polaribacter dokdonensis DSW-5</name>
    <dbReference type="NCBI Taxonomy" id="1300348"/>
    <lineage>
        <taxon>Bacteria</taxon>
        <taxon>Pseudomonadati</taxon>
        <taxon>Bacteroidota</taxon>
        <taxon>Flavobacteriia</taxon>
        <taxon>Flavobacteriales</taxon>
        <taxon>Flavobacteriaceae</taxon>
    </lineage>
</organism>
<dbReference type="InterPro" id="IPR050553">
    <property type="entry name" value="Thioredoxin_ResA/DsbE_sf"/>
</dbReference>
<evidence type="ECO:0000313" key="7">
    <source>
        <dbReference type="Proteomes" id="UP000183071"/>
    </source>
</evidence>
<keyword evidence="2" id="KW-0201">Cytochrome c-type biogenesis</keyword>
<accession>A0A1H5IYG0</accession>
<dbReference type="InterPro" id="IPR013766">
    <property type="entry name" value="Thioredoxin_domain"/>
</dbReference>
<dbReference type="EMBL" id="FNUE01000002">
    <property type="protein sequence ID" value="SEE45266.1"/>
    <property type="molecule type" value="Genomic_DNA"/>
</dbReference>
<comment type="caution">
    <text evidence="6">The sequence shown here is derived from an EMBL/GenBank/DDBJ whole genome shotgun (WGS) entry which is preliminary data.</text>
</comment>
<name>A0A1H5IYG0_9FLAO</name>
<dbReference type="RefSeq" id="WP_082329784.1">
    <property type="nucleotide sequence ID" value="NZ_FNUE01000002.1"/>
</dbReference>
<dbReference type="Proteomes" id="UP000183071">
    <property type="component" value="Unassembled WGS sequence"/>
</dbReference>
<evidence type="ECO:0000256" key="3">
    <source>
        <dbReference type="ARBA" id="ARBA00023157"/>
    </source>
</evidence>
<reference evidence="6 7" key="1">
    <citation type="submission" date="2016-10" db="EMBL/GenBank/DDBJ databases">
        <authorList>
            <person name="Varghese N."/>
            <person name="Submissions S."/>
        </authorList>
    </citation>
    <scope>NUCLEOTIDE SEQUENCE [LARGE SCALE GENOMIC DNA]</scope>
    <source>
        <strain evidence="6 7">DSW-5</strain>
    </source>
</reference>
<dbReference type="Pfam" id="PF13905">
    <property type="entry name" value="Thioredoxin_8"/>
    <property type="match status" value="1"/>
</dbReference>
<dbReference type="InterPro" id="IPR036249">
    <property type="entry name" value="Thioredoxin-like_sf"/>
</dbReference>
<evidence type="ECO:0000313" key="6">
    <source>
        <dbReference type="EMBL" id="SEE45266.1"/>
    </source>
</evidence>
<proteinExistence type="predicted"/>
<evidence type="ECO:0000256" key="1">
    <source>
        <dbReference type="ARBA" id="ARBA00004196"/>
    </source>
</evidence>
<protein>
    <submittedName>
        <fullName evidence="6">Thioredoxin-like</fullName>
    </submittedName>
</protein>
<dbReference type="PANTHER" id="PTHR42852">
    <property type="entry name" value="THIOL:DISULFIDE INTERCHANGE PROTEIN DSBE"/>
    <property type="match status" value="1"/>
</dbReference>